<dbReference type="Proteomes" id="UP000831947">
    <property type="component" value="Chromosome"/>
</dbReference>
<dbReference type="GO" id="GO:0003677">
    <property type="term" value="F:DNA binding"/>
    <property type="evidence" value="ECO:0007669"/>
    <property type="project" value="UniProtKB-KW"/>
</dbReference>
<name>A0ABY4PBP2_9LACO</name>
<keyword evidence="1" id="KW-0678">Repressor</keyword>
<keyword evidence="2" id="KW-0805">Transcription regulation</keyword>
<dbReference type="SUPFAM" id="SSF47413">
    <property type="entry name" value="lambda repressor-like DNA-binding domains"/>
    <property type="match status" value="1"/>
</dbReference>
<dbReference type="Gene3D" id="1.10.260.40">
    <property type="entry name" value="lambda repressor-like DNA-binding domains"/>
    <property type="match status" value="1"/>
</dbReference>
<dbReference type="EMBL" id="CP093365">
    <property type="protein sequence ID" value="UQS83035.1"/>
    <property type="molecule type" value="Genomic_DNA"/>
</dbReference>
<dbReference type="Pfam" id="PF00356">
    <property type="entry name" value="LacI"/>
    <property type="match status" value="1"/>
</dbReference>
<organism evidence="6 7">
    <name type="scientific">Bombilactobacillus thymidiniphilus</name>
    <dbReference type="NCBI Taxonomy" id="2923363"/>
    <lineage>
        <taxon>Bacteria</taxon>
        <taxon>Bacillati</taxon>
        <taxon>Bacillota</taxon>
        <taxon>Bacilli</taxon>
        <taxon>Lactobacillales</taxon>
        <taxon>Lactobacillaceae</taxon>
        <taxon>Bombilactobacillus</taxon>
    </lineage>
</organism>
<dbReference type="InterPro" id="IPR010982">
    <property type="entry name" value="Lambda_DNA-bd_dom_sf"/>
</dbReference>
<sequence length="326" mass="36799">MSVPKLEDVAKLAQVSKTTVSRVLNRRGYLSKETIDKVNQAVKELNYHPNVVARQLYNNKTDLIGLLFPTVANPFFGELTANLEHYLYQKGYKVLIGNSINDPQKEADYLDQLLVKQVDGLIVGTHNQGISQYHNDNLPIVAIDRVMNQDIPIIASDNYAGGKLAVEHLLVQGARKIIHINGPQELATPAQKRRAAYEDVMHDHHLQPITYEVDFNISNTDKLKVFRQIFVEHPDVEAIFASNDLDAALIMQIARERRLRVPRDLLLVGYDGTQTVQSVWPQLTTVIQPIEFMAQKAVTVLQNRLHNQATQSEYLLPVQLHVGTTC</sequence>
<dbReference type="Gene3D" id="3.40.50.2300">
    <property type="match status" value="2"/>
</dbReference>
<dbReference type="SMART" id="SM00354">
    <property type="entry name" value="HTH_LACI"/>
    <property type="match status" value="1"/>
</dbReference>
<reference evidence="6 7" key="1">
    <citation type="journal article" date="2022" name="Int. J. Syst. Evol. Microbiol.">
        <title>Apilactobacillus apisilvae sp. nov., Nicolia spurrieriana gen. nov. sp. nov., Bombilactobacillus folatiphilus sp. nov. and Bombilactobacillus thymidiniphilus sp. nov., four new lactic acid bacterial isolates from stingless bees Tetragonula carbonaria and Austroplebeia australis.</title>
        <authorList>
            <person name="Oliphant S.A."/>
            <person name="Watson-Haigh N.S."/>
            <person name="Sumby K.M."/>
            <person name="Gardner J."/>
            <person name="Groom S."/>
            <person name="Jiranek V."/>
        </authorList>
    </citation>
    <scope>NUCLEOTIDE SEQUENCE [LARGE SCALE GENOMIC DNA]</scope>
    <source>
        <strain evidence="6 7">SG4_A1</strain>
    </source>
</reference>
<evidence type="ECO:0000256" key="3">
    <source>
        <dbReference type="ARBA" id="ARBA00023125"/>
    </source>
</evidence>
<evidence type="ECO:0000259" key="5">
    <source>
        <dbReference type="PROSITE" id="PS50932"/>
    </source>
</evidence>
<gene>
    <name evidence="6" type="ORF">MOO47_04425</name>
</gene>
<dbReference type="CDD" id="cd06291">
    <property type="entry name" value="PBP1_Qymf-like"/>
    <property type="match status" value="1"/>
</dbReference>
<proteinExistence type="predicted"/>
<dbReference type="SUPFAM" id="SSF53822">
    <property type="entry name" value="Periplasmic binding protein-like I"/>
    <property type="match status" value="1"/>
</dbReference>
<dbReference type="Pfam" id="PF13377">
    <property type="entry name" value="Peripla_BP_3"/>
    <property type="match status" value="1"/>
</dbReference>
<evidence type="ECO:0000256" key="1">
    <source>
        <dbReference type="ARBA" id="ARBA00022491"/>
    </source>
</evidence>
<accession>A0ABY4PBP2</accession>
<feature type="domain" description="HTH lacI-type" evidence="5">
    <location>
        <begin position="4"/>
        <end position="58"/>
    </location>
</feature>
<keyword evidence="7" id="KW-1185">Reference proteome</keyword>
<dbReference type="CDD" id="cd01392">
    <property type="entry name" value="HTH_LacI"/>
    <property type="match status" value="1"/>
</dbReference>
<dbReference type="PROSITE" id="PS50932">
    <property type="entry name" value="HTH_LACI_2"/>
    <property type="match status" value="1"/>
</dbReference>
<dbReference type="InterPro" id="IPR028082">
    <property type="entry name" value="Peripla_BP_I"/>
</dbReference>
<dbReference type="InterPro" id="IPR046335">
    <property type="entry name" value="LacI/GalR-like_sensor"/>
</dbReference>
<evidence type="ECO:0000256" key="2">
    <source>
        <dbReference type="ARBA" id="ARBA00023015"/>
    </source>
</evidence>
<evidence type="ECO:0000256" key="4">
    <source>
        <dbReference type="ARBA" id="ARBA00023163"/>
    </source>
</evidence>
<dbReference type="PROSITE" id="PS00356">
    <property type="entry name" value="HTH_LACI_1"/>
    <property type="match status" value="1"/>
</dbReference>
<keyword evidence="4" id="KW-0804">Transcription</keyword>
<evidence type="ECO:0000313" key="6">
    <source>
        <dbReference type="EMBL" id="UQS83035.1"/>
    </source>
</evidence>
<protein>
    <submittedName>
        <fullName evidence="6">LacI family DNA-binding transcriptional regulator</fullName>
    </submittedName>
</protein>
<dbReference type="PANTHER" id="PTHR30146">
    <property type="entry name" value="LACI-RELATED TRANSCRIPTIONAL REPRESSOR"/>
    <property type="match status" value="1"/>
</dbReference>
<evidence type="ECO:0000313" key="7">
    <source>
        <dbReference type="Proteomes" id="UP000831947"/>
    </source>
</evidence>
<keyword evidence="3 6" id="KW-0238">DNA-binding</keyword>
<dbReference type="PANTHER" id="PTHR30146:SF95">
    <property type="entry name" value="RIBOSE OPERON REPRESSOR"/>
    <property type="match status" value="1"/>
</dbReference>
<dbReference type="InterPro" id="IPR000843">
    <property type="entry name" value="HTH_LacI"/>
</dbReference>